<evidence type="ECO:0000256" key="8">
    <source>
        <dbReference type="SAM" id="Phobius"/>
    </source>
</evidence>
<dbReference type="PROSITE" id="PS50268">
    <property type="entry name" value="CADHERIN_2"/>
    <property type="match status" value="10"/>
</dbReference>
<sequence>MALEDEFSILTLLRRRQRHSEKKRSGWGEADPVKELAVVIPGRSTDLMELRFERCSSQTWGFTLKLIWNSKFSHGKDISIDPPSSTSEPLNYRDLDQLRVQGTHSRRIEGADGSHGESFSLVLQGTRRARATLEIQVVDVNDNRPQFVNVPAVVRVPESAAGGFAVTKIRTRDADTGISGMARFSVDNDVFTVDKAKCSNKECTTTLRLAKPLDYESQRVHHVVVQAEDGNPHSNRTLTATHTITVHVTDENDEPPVFVVDLSQVIQLSSTHSVGEEILKLKAMDGDEWVANSTKIRYSIEENEYLEVEPETGAVLIKKTFPPNLELRLRVTAKEEGEKGMETVDELRVRSHLPEPAEKQVSGDLCDGKVYTARIKEGKSSFEDPLVIRLSTPADPSTFRIEGGYSAFGIDLAKSTNTSIHIVAIESYLIDYEKRKSFEIYVSSSLGRCRVNVEVLDVNDNSPKCVHDSFTFYVTENHKPTILGEAVDPDSDLYSPITYVILGTGAKMFAISEEGEFRSVVPIDREEHDKFDLIVRATDAGGKWADCPGKVVVRDINDNTPTFEHSAYLIKVEEEKTMKQKLEASDPDVGENGQIVYTLENVPDGLAVEASVGILFIGKLDRDTMDSDSVKLVLRATDRGRPPRSSTTNVTIRVKDINDNWPAFTNSRYSLVLDANISPGGVIGSVKADDADATSPNNVVTYISEDRRFRIANSGEVIYAGNGILSKDTSAEFRVVAVDGGTPPRNTSATVVINEHMSAMQSEHTTQIMLNETEMRREIVWPNTGMGGYTYEIVTAKSDGFADSDVKRWLEMDQNTGAIYTRLHPLPAKVKQIRLFISMRKGKREVPVELVINVVDTSDSAPFFNKKGYKAVVSEDSRIGSRLLQVKADGETQMKYSLEVAIGPKDVLDIDEEGWIRNRAKLDFEVFRRVEGRVVAVDQEGKEASTNFSIMLTDANDNRPVFVNGSLFTASVDESAKIGTILDLPYPLATDRDNGNFARLLYSLVGDDGHFKIDKRTSEVSVLSELDYETQRSHSLTVRCVDNAGEEPFNEVFASVSLDSVALNFFGLVELVGRQGDGVRYNSDFTIVTVLVRDVNDNPPQIHNSDLGRLSVSEDAPVATTITVLSVSDPDEGGKQLVHLDANHTLFRITDERKLIVAEKLKGYAGERLCSNIVATDAGTPPLSISQSYCITVYPASGRHSPLIVFPKPNSIHYFDENVHYDELLRIKLLEEEHLENIAYRIDETFKKDWERFSVNASGSLKSNAPFDFERKPLHELKILACHQANCSSVHVFISVVDRNDNCPTFPRQDVHLTVVENDRSTLPRQIGRVPAAQDADFHADNAKVRATGMALLILEVCYTADAPQFFFLEPTFPILYTNQSFDREQNKEIRFTVVAFDCQLACNDTHKPQNGTITVVLTIEDINDNFPKFTEKFYQATVSVVLLPPFVAKLYTQHDQQLLLEIWINYLLCSFLCKTMHRHSYDRVHVQGQASPGSHLMTVSATDPDEETEGLRYAISGAIRTPKQNYALVESPISIDAKTGDLTVNEPLREASYSFTVTVRDSVGHEDSASISAVTYSQQFELLFDAPFEFISKNERAIERLLSNATSETAVVDKCIQKTNFTVVLAHFLDGNGELVEVDLALRRTLDDVCGTSLGALQMFGVLLAVLVLMIICFCLYCRQRHSYARKLRHITAQAAAHRASLGHHSTQKVNPYYTTDTAPAAIRTMAPPPPPPLQSTEL</sequence>
<dbReference type="WBParaSite" id="HPBE_0000596901-mRNA-1">
    <property type="protein sequence ID" value="HPBE_0000596901-mRNA-1"/>
    <property type="gene ID" value="HPBE_0000596901"/>
</dbReference>
<dbReference type="PANTHER" id="PTHR24026">
    <property type="entry name" value="FAT ATYPICAL CADHERIN-RELATED"/>
    <property type="match status" value="1"/>
</dbReference>
<dbReference type="PANTHER" id="PTHR24026:SF126">
    <property type="entry name" value="PROTOCADHERIN FAT 4"/>
    <property type="match status" value="1"/>
</dbReference>
<proteinExistence type="predicted"/>
<feature type="domain" description="Cadherin" evidence="9">
    <location>
        <begin position="148"/>
        <end position="258"/>
    </location>
</feature>
<feature type="domain" description="Cadherin" evidence="9">
    <location>
        <begin position="260"/>
        <end position="350"/>
    </location>
</feature>
<dbReference type="InterPro" id="IPR002126">
    <property type="entry name" value="Cadherin-like_dom"/>
</dbReference>
<reference evidence="10 11" key="1">
    <citation type="submission" date="2018-11" db="EMBL/GenBank/DDBJ databases">
        <authorList>
            <consortium name="Pathogen Informatics"/>
        </authorList>
    </citation>
    <scope>NUCLEOTIDE SEQUENCE [LARGE SCALE GENOMIC DNA]</scope>
</reference>
<dbReference type="GO" id="GO:0007156">
    <property type="term" value="P:homophilic cell adhesion via plasma membrane adhesion molecules"/>
    <property type="evidence" value="ECO:0007669"/>
    <property type="project" value="InterPro"/>
</dbReference>
<gene>
    <name evidence="10" type="ORF">HPBE_LOCUS5970</name>
</gene>
<dbReference type="OrthoDB" id="5799622at2759"/>
<evidence type="ECO:0000313" key="12">
    <source>
        <dbReference type="WBParaSite" id="HPBE_0000596901-mRNA-1"/>
    </source>
</evidence>
<comment type="subcellular location">
    <subcellularLocation>
        <location evidence="1">Membrane</location>
    </subcellularLocation>
</comment>
<reference evidence="12" key="2">
    <citation type="submission" date="2019-09" db="UniProtKB">
        <authorList>
            <consortium name="WormBaseParasite"/>
        </authorList>
    </citation>
    <scope>IDENTIFICATION</scope>
</reference>
<feature type="domain" description="Cadherin" evidence="9">
    <location>
        <begin position="865"/>
        <end position="962"/>
    </location>
</feature>
<keyword evidence="4 7" id="KW-0106">Calcium</keyword>
<dbReference type="InterPro" id="IPR020894">
    <property type="entry name" value="Cadherin_CS"/>
</dbReference>
<feature type="domain" description="Cadherin" evidence="9">
    <location>
        <begin position="79"/>
        <end position="147"/>
    </location>
</feature>
<dbReference type="GO" id="GO:0005886">
    <property type="term" value="C:plasma membrane"/>
    <property type="evidence" value="ECO:0007669"/>
    <property type="project" value="UniProtKB-SubCell"/>
</dbReference>
<feature type="transmembrane region" description="Helical" evidence="8">
    <location>
        <begin position="1657"/>
        <end position="1679"/>
    </location>
</feature>
<dbReference type="SUPFAM" id="SSF49313">
    <property type="entry name" value="Cadherin-like"/>
    <property type="match status" value="11"/>
</dbReference>
<evidence type="ECO:0000256" key="1">
    <source>
        <dbReference type="ARBA" id="ARBA00004370"/>
    </source>
</evidence>
<dbReference type="InterPro" id="IPR015919">
    <property type="entry name" value="Cadherin-like_sf"/>
</dbReference>
<evidence type="ECO:0000256" key="5">
    <source>
        <dbReference type="ARBA" id="ARBA00022989"/>
    </source>
</evidence>
<evidence type="ECO:0000256" key="2">
    <source>
        <dbReference type="ARBA" id="ARBA00022692"/>
    </source>
</evidence>
<evidence type="ECO:0000313" key="10">
    <source>
        <dbReference type="EMBL" id="VDO66439.1"/>
    </source>
</evidence>
<dbReference type="EMBL" id="UZAH01025572">
    <property type="protein sequence ID" value="VDO66439.1"/>
    <property type="molecule type" value="Genomic_DNA"/>
</dbReference>
<organism evidence="11 12">
    <name type="scientific">Heligmosomoides polygyrus</name>
    <name type="common">Parasitic roundworm</name>
    <dbReference type="NCBI Taxonomy" id="6339"/>
    <lineage>
        <taxon>Eukaryota</taxon>
        <taxon>Metazoa</taxon>
        <taxon>Ecdysozoa</taxon>
        <taxon>Nematoda</taxon>
        <taxon>Chromadorea</taxon>
        <taxon>Rhabditida</taxon>
        <taxon>Rhabditina</taxon>
        <taxon>Rhabditomorpha</taxon>
        <taxon>Strongyloidea</taxon>
        <taxon>Heligmosomidae</taxon>
        <taxon>Heligmosomoides</taxon>
    </lineage>
</organism>
<keyword evidence="6 8" id="KW-0472">Membrane</keyword>
<evidence type="ECO:0000256" key="7">
    <source>
        <dbReference type="PROSITE-ProRule" id="PRU00043"/>
    </source>
</evidence>
<accession>A0A3P7XLM7</accession>
<evidence type="ECO:0000256" key="3">
    <source>
        <dbReference type="ARBA" id="ARBA00022737"/>
    </source>
</evidence>
<accession>A0A183FGX9</accession>
<dbReference type="CDD" id="cd11304">
    <property type="entry name" value="Cadherin_repeat"/>
    <property type="match status" value="11"/>
</dbReference>
<dbReference type="SMART" id="SM00112">
    <property type="entry name" value="CA"/>
    <property type="match status" value="11"/>
</dbReference>
<dbReference type="Gene3D" id="2.60.40.60">
    <property type="entry name" value="Cadherins"/>
    <property type="match status" value="11"/>
</dbReference>
<feature type="domain" description="Cadherin" evidence="9">
    <location>
        <begin position="1238"/>
        <end position="1306"/>
    </location>
</feature>
<feature type="domain" description="Cadherin" evidence="9">
    <location>
        <begin position="1333"/>
        <end position="1430"/>
    </location>
</feature>
<keyword evidence="5 8" id="KW-1133">Transmembrane helix</keyword>
<dbReference type="PROSITE" id="PS00232">
    <property type="entry name" value="CADHERIN_1"/>
    <property type="match status" value="6"/>
</dbReference>
<keyword evidence="3" id="KW-0677">Repeat</keyword>
<feature type="domain" description="Cadherin" evidence="9">
    <location>
        <begin position="564"/>
        <end position="664"/>
    </location>
</feature>
<keyword evidence="2 8" id="KW-0812">Transmembrane</keyword>
<name>A0A183FGX9_HELPZ</name>
<evidence type="ECO:0000313" key="11">
    <source>
        <dbReference type="Proteomes" id="UP000050761"/>
    </source>
</evidence>
<evidence type="ECO:0000256" key="6">
    <source>
        <dbReference type="ARBA" id="ARBA00023136"/>
    </source>
</evidence>
<feature type="domain" description="Cadherin" evidence="9">
    <location>
        <begin position="466"/>
        <end position="563"/>
    </location>
</feature>
<evidence type="ECO:0000259" key="9">
    <source>
        <dbReference type="PROSITE" id="PS50268"/>
    </source>
</evidence>
<feature type="domain" description="Cadherin" evidence="9">
    <location>
        <begin position="1479"/>
        <end position="1590"/>
    </location>
</feature>
<protein>
    <submittedName>
        <fullName evidence="12">Cadherin domain protein</fullName>
    </submittedName>
</protein>
<feature type="domain" description="Cadherin" evidence="9">
    <location>
        <begin position="964"/>
        <end position="1102"/>
    </location>
</feature>
<dbReference type="Proteomes" id="UP000050761">
    <property type="component" value="Unassembled WGS sequence"/>
</dbReference>
<dbReference type="Pfam" id="PF00028">
    <property type="entry name" value="Cadherin"/>
    <property type="match status" value="5"/>
</dbReference>
<dbReference type="GO" id="GO:0005509">
    <property type="term" value="F:calcium ion binding"/>
    <property type="evidence" value="ECO:0007669"/>
    <property type="project" value="UniProtKB-UniRule"/>
</dbReference>
<dbReference type="PRINTS" id="PR00205">
    <property type="entry name" value="CADHERIN"/>
</dbReference>
<keyword evidence="11" id="KW-1185">Reference proteome</keyword>
<evidence type="ECO:0000256" key="4">
    <source>
        <dbReference type="ARBA" id="ARBA00022837"/>
    </source>
</evidence>